<evidence type="ECO:0000313" key="2">
    <source>
        <dbReference type="Proteomes" id="UP000805193"/>
    </source>
</evidence>
<comment type="caution">
    <text evidence="1">The sequence shown here is derived from an EMBL/GenBank/DDBJ whole genome shotgun (WGS) entry which is preliminary data.</text>
</comment>
<organism evidence="1 2">
    <name type="scientific">Ixodes persulcatus</name>
    <name type="common">Taiga tick</name>
    <dbReference type="NCBI Taxonomy" id="34615"/>
    <lineage>
        <taxon>Eukaryota</taxon>
        <taxon>Metazoa</taxon>
        <taxon>Ecdysozoa</taxon>
        <taxon>Arthropoda</taxon>
        <taxon>Chelicerata</taxon>
        <taxon>Arachnida</taxon>
        <taxon>Acari</taxon>
        <taxon>Parasitiformes</taxon>
        <taxon>Ixodida</taxon>
        <taxon>Ixodoidea</taxon>
        <taxon>Ixodidae</taxon>
        <taxon>Ixodinae</taxon>
        <taxon>Ixodes</taxon>
    </lineage>
</organism>
<gene>
    <name evidence="1" type="ORF">HPB47_006817</name>
</gene>
<name>A0AC60P924_IXOPE</name>
<proteinExistence type="predicted"/>
<dbReference type="Proteomes" id="UP000805193">
    <property type="component" value="Unassembled WGS sequence"/>
</dbReference>
<keyword evidence="2" id="KW-1185">Reference proteome</keyword>
<sequence>MHWTSSRHIFSGWDFVPPPRRPLTSVSLLGIEIREDAAADSWLEETIETCNKALNVIRRICSSGGGASDTIAKRLYKAPVVTLRATSGINDLRDVVETRMSAHEKRLQLTPSVRGILSLLDKNTTNLPRYPAILPTWEDLADINTTRPLPRKGDAQQLARRGRAHIKTVNSWDPAFFAAVYTDVACHEGPQPRKTIAAFFPMSKAAYHDVIPPSSSTKQGELHAICLALASAQEAMSSSTSALSANLRIFSDSQEAIKECKARASPSKLVRKIKNLASQLRGQGGTSPSHQSEHGYAGQRDRAPCLRTYNRQSTALNDHAELDPDEHRTLIRNECRIRLEELLPEDPDPLPSGLGRRAGVLLLRIRTDTMVDPARIVTWSQNKSSGLCQRCKLGARATFAHLAWSCPDLAAVRSRHRPLDIIQLESWTHPPGTEGARKRVLRTLLDFVFEAGLQAHI</sequence>
<evidence type="ECO:0000313" key="1">
    <source>
        <dbReference type="EMBL" id="KAG0416002.1"/>
    </source>
</evidence>
<accession>A0AC60P924</accession>
<protein>
    <submittedName>
        <fullName evidence="1">Uncharacterized protein</fullName>
    </submittedName>
</protein>
<dbReference type="EMBL" id="JABSTQ010010997">
    <property type="protein sequence ID" value="KAG0416002.1"/>
    <property type="molecule type" value="Genomic_DNA"/>
</dbReference>
<reference evidence="1 2" key="1">
    <citation type="journal article" date="2020" name="Cell">
        <title>Large-Scale Comparative Analyses of Tick Genomes Elucidate Their Genetic Diversity and Vector Capacities.</title>
        <authorList>
            <consortium name="Tick Genome and Microbiome Consortium (TIGMIC)"/>
            <person name="Jia N."/>
            <person name="Wang J."/>
            <person name="Shi W."/>
            <person name="Du L."/>
            <person name="Sun Y."/>
            <person name="Zhan W."/>
            <person name="Jiang J.F."/>
            <person name="Wang Q."/>
            <person name="Zhang B."/>
            <person name="Ji P."/>
            <person name="Bell-Sakyi L."/>
            <person name="Cui X.M."/>
            <person name="Yuan T.T."/>
            <person name="Jiang B.G."/>
            <person name="Yang W.F."/>
            <person name="Lam T.T."/>
            <person name="Chang Q.C."/>
            <person name="Ding S.J."/>
            <person name="Wang X.J."/>
            <person name="Zhu J.G."/>
            <person name="Ruan X.D."/>
            <person name="Zhao L."/>
            <person name="Wei J.T."/>
            <person name="Ye R.Z."/>
            <person name="Que T.C."/>
            <person name="Du C.H."/>
            <person name="Zhou Y.H."/>
            <person name="Cheng J.X."/>
            <person name="Dai P.F."/>
            <person name="Guo W.B."/>
            <person name="Han X.H."/>
            <person name="Huang E.J."/>
            <person name="Li L.F."/>
            <person name="Wei W."/>
            <person name="Gao Y.C."/>
            <person name="Liu J.Z."/>
            <person name="Shao H.Z."/>
            <person name="Wang X."/>
            <person name="Wang C.C."/>
            <person name="Yang T.C."/>
            <person name="Huo Q.B."/>
            <person name="Li W."/>
            <person name="Chen H.Y."/>
            <person name="Chen S.E."/>
            <person name="Zhou L.G."/>
            <person name="Ni X.B."/>
            <person name="Tian J.H."/>
            <person name="Sheng Y."/>
            <person name="Liu T."/>
            <person name="Pan Y.S."/>
            <person name="Xia L.Y."/>
            <person name="Li J."/>
            <person name="Zhao F."/>
            <person name="Cao W.C."/>
        </authorList>
    </citation>
    <scope>NUCLEOTIDE SEQUENCE [LARGE SCALE GENOMIC DNA]</scope>
    <source>
        <strain evidence="1">Iper-2018</strain>
    </source>
</reference>